<keyword evidence="3" id="KW-0238">DNA-binding</keyword>
<gene>
    <name evidence="6" type="ORF">CIB84_015605</name>
</gene>
<dbReference type="Gene3D" id="1.10.10.60">
    <property type="entry name" value="Homeodomain-like"/>
    <property type="match status" value="1"/>
</dbReference>
<dbReference type="PANTHER" id="PTHR11211">
    <property type="entry name" value="IROQUOIS-CLASS HOMEODOMAIN PROTEIN IRX"/>
    <property type="match status" value="1"/>
</dbReference>
<dbReference type="Proteomes" id="UP000237246">
    <property type="component" value="Unassembled WGS sequence"/>
</dbReference>
<dbReference type="AlphaFoldDB" id="A0A2P4S970"/>
<evidence type="ECO:0000313" key="7">
    <source>
        <dbReference type="Proteomes" id="UP000237246"/>
    </source>
</evidence>
<dbReference type="PROSITE" id="PS50071">
    <property type="entry name" value="HOMEOBOX_2"/>
    <property type="match status" value="1"/>
</dbReference>
<comment type="similarity">
    <text evidence="2">Belongs to the TALE/IRO homeobox family.</text>
</comment>
<dbReference type="InterPro" id="IPR001356">
    <property type="entry name" value="HD"/>
</dbReference>
<accession>A0A2P4S970</accession>
<protein>
    <recommendedName>
        <fullName evidence="5">Homeobox domain-containing protein</fullName>
    </recommendedName>
</protein>
<sequence length="96" mass="10064">MSLTQVSTWFANARRRLKKENRAGWATRGMEKSEGTPPQHPPSPGPQQDGSGSGPTGGSDPGKGEQLHKAKIWSVAAMVAPGPEESGGREGTLGQE</sequence>
<dbReference type="GO" id="GO:0048468">
    <property type="term" value="P:cell development"/>
    <property type="evidence" value="ECO:0007669"/>
    <property type="project" value="TreeGrafter"/>
</dbReference>
<evidence type="ECO:0000256" key="3">
    <source>
        <dbReference type="PROSITE-ProRule" id="PRU00108"/>
    </source>
</evidence>
<evidence type="ECO:0000256" key="1">
    <source>
        <dbReference type="ARBA" id="ARBA00004123"/>
    </source>
</evidence>
<reference evidence="6 7" key="1">
    <citation type="submission" date="2018-01" db="EMBL/GenBank/DDBJ databases">
        <title>Comparison of the Chinese Bamboo Partridge and Red Junglefowl genome sequences highlights the importance of demography in genome evolution.</title>
        <authorList>
            <person name="Tiley G.P."/>
            <person name="Kimball R.T."/>
            <person name="Braun E.L."/>
            <person name="Burleigh J.G."/>
        </authorList>
    </citation>
    <scope>NUCLEOTIDE SEQUENCE [LARGE SCALE GENOMIC DNA]</scope>
    <source>
        <strain evidence="6">RTK389</strain>
        <tissue evidence="6">Blood</tissue>
    </source>
</reference>
<dbReference type="GO" id="GO:0000981">
    <property type="term" value="F:DNA-binding transcription factor activity, RNA polymerase II-specific"/>
    <property type="evidence" value="ECO:0007669"/>
    <property type="project" value="TreeGrafter"/>
</dbReference>
<evidence type="ECO:0000256" key="4">
    <source>
        <dbReference type="SAM" id="MobiDB-lite"/>
    </source>
</evidence>
<evidence type="ECO:0000259" key="5">
    <source>
        <dbReference type="PROSITE" id="PS50071"/>
    </source>
</evidence>
<dbReference type="GO" id="GO:0000978">
    <property type="term" value="F:RNA polymerase II cis-regulatory region sequence-specific DNA binding"/>
    <property type="evidence" value="ECO:0007669"/>
    <property type="project" value="TreeGrafter"/>
</dbReference>
<dbReference type="InterPro" id="IPR009057">
    <property type="entry name" value="Homeodomain-like_sf"/>
</dbReference>
<comment type="subcellular location">
    <subcellularLocation>
        <location evidence="1 3">Nucleus</location>
    </subcellularLocation>
</comment>
<dbReference type="EMBL" id="PPHD01080116">
    <property type="protein sequence ID" value="POI20647.1"/>
    <property type="molecule type" value="Genomic_DNA"/>
</dbReference>
<evidence type="ECO:0000256" key="2">
    <source>
        <dbReference type="ARBA" id="ARBA00008446"/>
    </source>
</evidence>
<comment type="caution">
    <text evidence="6">The sequence shown here is derived from an EMBL/GenBank/DDBJ whole genome shotgun (WGS) entry which is preliminary data.</text>
</comment>
<organism evidence="6 7">
    <name type="scientific">Bambusicola thoracicus</name>
    <name type="common">Chinese bamboo-partridge</name>
    <name type="synonym">Perdix thoracica</name>
    <dbReference type="NCBI Taxonomy" id="9083"/>
    <lineage>
        <taxon>Eukaryota</taxon>
        <taxon>Metazoa</taxon>
        <taxon>Chordata</taxon>
        <taxon>Craniata</taxon>
        <taxon>Vertebrata</taxon>
        <taxon>Euteleostomi</taxon>
        <taxon>Archelosauria</taxon>
        <taxon>Archosauria</taxon>
        <taxon>Dinosauria</taxon>
        <taxon>Saurischia</taxon>
        <taxon>Theropoda</taxon>
        <taxon>Coelurosauria</taxon>
        <taxon>Aves</taxon>
        <taxon>Neognathae</taxon>
        <taxon>Galloanserae</taxon>
        <taxon>Galliformes</taxon>
        <taxon>Phasianidae</taxon>
        <taxon>Perdicinae</taxon>
        <taxon>Bambusicola</taxon>
    </lineage>
</organism>
<name>A0A2P4S970_BAMTH</name>
<dbReference type="GO" id="GO:0005634">
    <property type="term" value="C:nucleus"/>
    <property type="evidence" value="ECO:0007669"/>
    <property type="project" value="UniProtKB-SubCell"/>
</dbReference>
<evidence type="ECO:0000313" key="6">
    <source>
        <dbReference type="EMBL" id="POI20647.1"/>
    </source>
</evidence>
<dbReference type="OrthoDB" id="5399138at2759"/>
<keyword evidence="7" id="KW-1185">Reference proteome</keyword>
<feature type="DNA-binding region" description="Homeobox" evidence="3">
    <location>
        <begin position="3"/>
        <end position="21"/>
    </location>
</feature>
<feature type="compositionally biased region" description="Polar residues" evidence="4">
    <location>
        <begin position="1"/>
        <end position="10"/>
    </location>
</feature>
<keyword evidence="3" id="KW-0371">Homeobox</keyword>
<proteinExistence type="inferred from homology"/>
<dbReference type="SUPFAM" id="SSF46689">
    <property type="entry name" value="Homeodomain-like"/>
    <property type="match status" value="1"/>
</dbReference>
<feature type="region of interest" description="Disordered" evidence="4">
    <location>
        <begin position="1"/>
        <end position="96"/>
    </location>
</feature>
<dbReference type="PANTHER" id="PTHR11211:SF41">
    <property type="entry name" value="IROQUOIS HOMEOBOX 7"/>
    <property type="match status" value="1"/>
</dbReference>
<dbReference type="GO" id="GO:0030182">
    <property type="term" value="P:neuron differentiation"/>
    <property type="evidence" value="ECO:0007669"/>
    <property type="project" value="TreeGrafter"/>
</dbReference>
<dbReference type="CDD" id="cd00086">
    <property type="entry name" value="homeodomain"/>
    <property type="match status" value="1"/>
</dbReference>
<feature type="domain" description="Homeobox" evidence="5">
    <location>
        <begin position="1"/>
        <end position="20"/>
    </location>
</feature>
<feature type="compositionally biased region" description="Gly residues" evidence="4">
    <location>
        <begin position="51"/>
        <end position="61"/>
    </location>
</feature>
<keyword evidence="3" id="KW-0539">Nucleus</keyword>